<dbReference type="EMBL" id="ACIJ02000025">
    <property type="protein sequence ID" value="EEX70826.1"/>
    <property type="molecule type" value="Genomic_DNA"/>
</dbReference>
<sequence length="49" mass="5567">MSRGSIEALLQCYLAKRLAPGAGEVAQRFLEERLERFNCVVTIRSIRNT</sequence>
<keyword evidence="2" id="KW-1185">Reference proteome</keyword>
<gene>
    <name evidence="1" type="ORF">GCWU000325_02279</name>
</gene>
<dbReference type="Proteomes" id="UP000003460">
    <property type="component" value="Unassembled WGS sequence"/>
</dbReference>
<comment type="caution">
    <text evidence="1">The sequence shown here is derived from an EMBL/GenBank/DDBJ whole genome shotgun (WGS) entry which is preliminary data.</text>
</comment>
<evidence type="ECO:0000313" key="2">
    <source>
        <dbReference type="Proteomes" id="UP000003460"/>
    </source>
</evidence>
<dbReference type="HOGENOM" id="CLU_3139307_0_0_10"/>
<dbReference type="AlphaFoldDB" id="C9LJ67"/>
<proteinExistence type="predicted"/>
<name>C9LJ67_9BACT</name>
<reference evidence="1" key="1">
    <citation type="submission" date="2009-09" db="EMBL/GenBank/DDBJ databases">
        <authorList>
            <person name="Weinstock G."/>
            <person name="Sodergren E."/>
            <person name="Clifton S."/>
            <person name="Fulton L."/>
            <person name="Fulton B."/>
            <person name="Courtney L."/>
            <person name="Fronick C."/>
            <person name="Harrison M."/>
            <person name="Strong C."/>
            <person name="Farmer C."/>
            <person name="Delahaunty K."/>
            <person name="Markovic C."/>
            <person name="Hall O."/>
            <person name="Minx P."/>
            <person name="Tomlinson C."/>
            <person name="Mitreva M."/>
            <person name="Nelson J."/>
            <person name="Hou S."/>
            <person name="Wollam A."/>
            <person name="Pepin K.H."/>
            <person name="Johnson M."/>
            <person name="Bhonagiri V."/>
            <person name="Nash W.E."/>
            <person name="Warren W."/>
            <person name="Chinwalla A."/>
            <person name="Mardis E.R."/>
            <person name="Wilson R.K."/>
        </authorList>
    </citation>
    <scope>NUCLEOTIDE SEQUENCE [LARGE SCALE GENOMIC DNA]</scope>
    <source>
        <strain evidence="1">ATCC 51259</strain>
    </source>
</reference>
<accession>C9LJ67</accession>
<evidence type="ECO:0000313" key="1">
    <source>
        <dbReference type="EMBL" id="EEX70826.1"/>
    </source>
</evidence>
<organism evidence="1 2">
    <name type="scientific">Alloprevotella tannerae ATCC 51259</name>
    <dbReference type="NCBI Taxonomy" id="626522"/>
    <lineage>
        <taxon>Bacteria</taxon>
        <taxon>Pseudomonadati</taxon>
        <taxon>Bacteroidota</taxon>
        <taxon>Bacteroidia</taxon>
        <taxon>Bacteroidales</taxon>
        <taxon>Prevotellaceae</taxon>
        <taxon>Alloprevotella</taxon>
    </lineage>
</organism>
<protein>
    <submittedName>
        <fullName evidence="1">Uncharacterized protein</fullName>
    </submittedName>
</protein>